<protein>
    <submittedName>
        <fullName evidence="3">Cornifelin homolog B-like</fullName>
    </submittedName>
</protein>
<keyword evidence="2" id="KW-1185">Reference proteome</keyword>
<dbReference type="AlphaFoldDB" id="A0AAJ7XHI0"/>
<evidence type="ECO:0000256" key="1">
    <source>
        <dbReference type="ARBA" id="ARBA00009024"/>
    </source>
</evidence>
<organism evidence="2 3">
    <name type="scientific">Petromyzon marinus</name>
    <name type="common">Sea lamprey</name>
    <dbReference type="NCBI Taxonomy" id="7757"/>
    <lineage>
        <taxon>Eukaryota</taxon>
        <taxon>Metazoa</taxon>
        <taxon>Chordata</taxon>
        <taxon>Craniata</taxon>
        <taxon>Vertebrata</taxon>
        <taxon>Cyclostomata</taxon>
        <taxon>Hyperoartia</taxon>
        <taxon>Petromyzontiformes</taxon>
        <taxon>Petromyzontidae</taxon>
        <taxon>Petromyzon</taxon>
    </lineage>
</organism>
<dbReference type="Proteomes" id="UP001318040">
    <property type="component" value="Chromosome 66"/>
</dbReference>
<reference evidence="3" key="1">
    <citation type="submission" date="2025-08" db="UniProtKB">
        <authorList>
            <consortium name="RefSeq"/>
        </authorList>
    </citation>
    <scope>IDENTIFICATION</scope>
    <source>
        <tissue evidence="3">Sperm</tissue>
    </source>
</reference>
<dbReference type="PANTHER" id="PTHR15907">
    <property type="entry name" value="DUF614 FAMILY PROTEIN-RELATED"/>
    <property type="match status" value="1"/>
</dbReference>
<gene>
    <name evidence="3" type="primary">LOC116956691</name>
</gene>
<accession>A0AAJ7XHI0</accession>
<dbReference type="InterPro" id="IPR006461">
    <property type="entry name" value="PLAC_motif_containing"/>
</dbReference>
<dbReference type="Pfam" id="PF04749">
    <property type="entry name" value="PLAC8"/>
    <property type="match status" value="1"/>
</dbReference>
<dbReference type="NCBIfam" id="TIGR01571">
    <property type="entry name" value="A_thal_Cys_rich"/>
    <property type="match status" value="1"/>
</dbReference>
<dbReference type="KEGG" id="pmrn:116956691"/>
<evidence type="ECO:0000313" key="2">
    <source>
        <dbReference type="Proteomes" id="UP001318040"/>
    </source>
</evidence>
<evidence type="ECO:0000313" key="3">
    <source>
        <dbReference type="RefSeq" id="XP_032834367.1"/>
    </source>
</evidence>
<dbReference type="RefSeq" id="XP_032834367.1">
    <property type="nucleotide sequence ID" value="XM_032978476.1"/>
</dbReference>
<proteinExistence type="inferred from homology"/>
<comment type="similarity">
    <text evidence="1">Belongs to the cornifelin family.</text>
</comment>
<sequence>MSMPVWSSGLFSCYQDLYSCLLGCLCPCALIGGLASDMGESSMLGCPCWMQAAANAMRASIRERYRISGSLCNDLLTLHCCLPCATCQMHREVSVRGWHRGRNSMDGLLRSAGFNPYAEPGMGINTRAMA</sequence>
<name>A0AAJ7XHI0_PETMA</name>